<dbReference type="RefSeq" id="WP_125655014.1">
    <property type="nucleotide sequence ID" value="NZ_AP019308.1"/>
</dbReference>
<dbReference type="OrthoDB" id="9808166at2"/>
<keyword evidence="3" id="KW-0378">Hydrolase</keyword>
<dbReference type="Proteomes" id="UP000275368">
    <property type="component" value="Chromosome"/>
</dbReference>
<dbReference type="PANTHER" id="PTHR48466">
    <property type="entry name" value="OS10G0509000 PROTEIN-RELATED"/>
    <property type="match status" value="1"/>
</dbReference>
<feature type="region of interest" description="Disordered" evidence="7">
    <location>
        <begin position="539"/>
        <end position="571"/>
    </location>
</feature>
<evidence type="ECO:0000256" key="4">
    <source>
        <dbReference type="ARBA" id="ARBA00022840"/>
    </source>
</evidence>
<evidence type="ECO:0000313" key="9">
    <source>
        <dbReference type="Proteomes" id="UP000275368"/>
    </source>
</evidence>
<dbReference type="Pfam" id="PF00488">
    <property type="entry name" value="MutS_V"/>
    <property type="match status" value="1"/>
</dbReference>
<organism evidence="8 9">
    <name type="scientific">Paenibacillus baekrokdamisoli</name>
    <dbReference type="NCBI Taxonomy" id="1712516"/>
    <lineage>
        <taxon>Bacteria</taxon>
        <taxon>Bacillati</taxon>
        <taxon>Bacillota</taxon>
        <taxon>Bacilli</taxon>
        <taxon>Bacillales</taxon>
        <taxon>Paenibacillaceae</taxon>
        <taxon>Paenibacillus</taxon>
    </lineage>
</organism>
<keyword evidence="5" id="KW-0694">RNA-binding</keyword>
<dbReference type="SMART" id="SM00533">
    <property type="entry name" value="MUTSd"/>
    <property type="match status" value="1"/>
</dbReference>
<evidence type="ECO:0000256" key="6">
    <source>
        <dbReference type="ARBA" id="ARBA00023125"/>
    </source>
</evidence>
<feature type="compositionally biased region" description="Basic and acidic residues" evidence="7">
    <location>
        <begin position="556"/>
        <end position="570"/>
    </location>
</feature>
<dbReference type="EMBL" id="AP019308">
    <property type="protein sequence ID" value="BBH20161.1"/>
    <property type="molecule type" value="Genomic_DNA"/>
</dbReference>
<keyword evidence="8" id="KW-0540">Nuclease</keyword>
<dbReference type="PIRSF" id="PIRSF005814">
    <property type="entry name" value="MutS_YshD"/>
    <property type="match status" value="1"/>
</dbReference>
<dbReference type="SMART" id="SM00534">
    <property type="entry name" value="MUTSac"/>
    <property type="match status" value="1"/>
</dbReference>
<dbReference type="InterPro" id="IPR005747">
    <property type="entry name" value="MutS2"/>
</dbReference>
<dbReference type="SUPFAM" id="SSF52540">
    <property type="entry name" value="P-loop containing nucleoside triphosphate hydrolases"/>
    <property type="match status" value="1"/>
</dbReference>
<dbReference type="GO" id="GO:0006298">
    <property type="term" value="P:mismatch repair"/>
    <property type="evidence" value="ECO:0007669"/>
    <property type="project" value="InterPro"/>
</dbReference>
<name>A0A3G9J2W5_9BACL</name>
<dbReference type="InterPro" id="IPR007696">
    <property type="entry name" value="DNA_mismatch_repair_MutS_core"/>
</dbReference>
<gene>
    <name evidence="8" type="primary">mutS_2</name>
    <name evidence="8" type="ORF">Back11_15060</name>
</gene>
<dbReference type="NCBIfam" id="TIGR01069">
    <property type="entry name" value="mutS2"/>
    <property type="match status" value="1"/>
</dbReference>
<evidence type="ECO:0000256" key="1">
    <source>
        <dbReference type="ARBA" id="ARBA00022730"/>
    </source>
</evidence>
<dbReference type="SUPFAM" id="SSF48334">
    <property type="entry name" value="DNA repair protein MutS, domain III"/>
    <property type="match status" value="1"/>
</dbReference>
<evidence type="ECO:0000256" key="7">
    <source>
        <dbReference type="SAM" id="MobiDB-lite"/>
    </source>
</evidence>
<keyword evidence="2" id="KW-0547">Nucleotide-binding</keyword>
<dbReference type="GO" id="GO:0030983">
    <property type="term" value="F:mismatched DNA binding"/>
    <property type="evidence" value="ECO:0007669"/>
    <property type="project" value="InterPro"/>
</dbReference>
<keyword evidence="1" id="KW-0699">rRNA-binding</keyword>
<evidence type="ECO:0000256" key="2">
    <source>
        <dbReference type="ARBA" id="ARBA00022741"/>
    </source>
</evidence>
<dbReference type="PANTHER" id="PTHR48466:SF2">
    <property type="entry name" value="OS10G0509000 PROTEIN"/>
    <property type="match status" value="1"/>
</dbReference>
<dbReference type="InterPro" id="IPR027417">
    <property type="entry name" value="P-loop_NTPase"/>
</dbReference>
<dbReference type="InterPro" id="IPR045076">
    <property type="entry name" value="MutS"/>
</dbReference>
<proteinExistence type="predicted"/>
<keyword evidence="6" id="KW-0238">DNA-binding</keyword>
<dbReference type="GO" id="GO:0004519">
    <property type="term" value="F:endonuclease activity"/>
    <property type="evidence" value="ECO:0007669"/>
    <property type="project" value="UniProtKB-KW"/>
</dbReference>
<dbReference type="GO" id="GO:0019843">
    <property type="term" value="F:rRNA binding"/>
    <property type="evidence" value="ECO:0007669"/>
    <property type="project" value="UniProtKB-KW"/>
</dbReference>
<reference evidence="8 9" key="1">
    <citation type="submission" date="2018-11" db="EMBL/GenBank/DDBJ databases">
        <title>Complete genome sequence of Paenibacillus baekrokdamisoli strain KCTC 33723.</title>
        <authorList>
            <person name="Kang S.W."/>
            <person name="Lee K.C."/>
            <person name="Kim K.K."/>
            <person name="Kim J.S."/>
            <person name="Kim D.S."/>
            <person name="Ko S.H."/>
            <person name="Yang S.H."/>
            <person name="Lee J.S."/>
        </authorList>
    </citation>
    <scope>NUCLEOTIDE SEQUENCE [LARGE SCALE GENOMIC DNA]</scope>
    <source>
        <strain evidence="8 9">KCTC 33723</strain>
    </source>
</reference>
<evidence type="ECO:0000256" key="3">
    <source>
        <dbReference type="ARBA" id="ARBA00022801"/>
    </source>
</evidence>
<keyword evidence="8" id="KW-0255">Endonuclease</keyword>
<dbReference type="GO" id="GO:0045910">
    <property type="term" value="P:negative regulation of DNA recombination"/>
    <property type="evidence" value="ECO:0007669"/>
    <property type="project" value="InterPro"/>
</dbReference>
<accession>A0A3G9J2W5</accession>
<dbReference type="InterPro" id="IPR036187">
    <property type="entry name" value="DNA_mismatch_repair_MutS_sf"/>
</dbReference>
<evidence type="ECO:0000313" key="8">
    <source>
        <dbReference type="EMBL" id="BBH20161.1"/>
    </source>
</evidence>
<dbReference type="InterPro" id="IPR000432">
    <property type="entry name" value="DNA_mismatch_repair_MutS_C"/>
</dbReference>
<dbReference type="PROSITE" id="PS00486">
    <property type="entry name" value="DNA_MISMATCH_REPAIR_2"/>
    <property type="match status" value="1"/>
</dbReference>
<keyword evidence="9" id="KW-1185">Reference proteome</keyword>
<sequence>MNEFSLKKLEYDKIKQMLVGYTVSHSGRELALKHQPSVNHAQVKAWLLETDEATQLLVSGASVPLSAMEGIEPFIALLGKGKIYTEQELGHLAAWLSAVAQMKRYMDAKRFTAPTISSYADSMYDCPELRKEIDRCIRHGVLTDQASPDLGDIRRHLAAIEDRIERKLTQTLGKYKSALQDQIVSKRNGHYVLPVKRELRKQVPGTVWDESSSGQTLFIEPVDVAELQVEWQMWKAEEERERTILLSAMSELAEEQGDHLRWNLEAMASFDFIFARAKLSRTYDGIQAVLSDRPYVKLVGARHPLLAAGCVPLNAELGGEWKQLIITGPNTGGKTVTLKTIGLLAIMVQSGLLIPAQEGTEFGLFHHILADVGDGQSIEQSLSTFSAHMESLKEMLQAADAHSLLLLDEMAAGTDPGEGIALAIAVLEELLERGSLVAATTHFNEIKRFAAQQEGCMNARMAFHAETLIPMYRLEIGEAGESYAFAIARRFGLPERIVSRAEHRAAASKANDVEDRGHQADKEAYPVVFDRIKEPIDVEAGKVNRPSSHNRNAQPKKGEQGKSASERKGNDTTAKVFAVGDCVWIHPLKRTGIVFKPADDRGDVQVHVQKAKMTFNRKRLSLYIPSSKLYPGEDYDMDIVFDTKENRKTRKQIKRKYVPGLQIITEPDQPKS</sequence>
<dbReference type="GO" id="GO:0016887">
    <property type="term" value="F:ATP hydrolysis activity"/>
    <property type="evidence" value="ECO:0007669"/>
    <property type="project" value="InterPro"/>
</dbReference>
<dbReference type="AlphaFoldDB" id="A0A3G9J2W5"/>
<dbReference type="KEGG" id="pbk:Back11_15060"/>
<keyword evidence="4" id="KW-0067">ATP-binding</keyword>
<protein>
    <submittedName>
        <fullName evidence="8">Endonuclease MutS2</fullName>
    </submittedName>
</protein>
<dbReference type="Gene3D" id="3.40.50.300">
    <property type="entry name" value="P-loop containing nucleotide triphosphate hydrolases"/>
    <property type="match status" value="1"/>
</dbReference>
<dbReference type="GO" id="GO:0140664">
    <property type="term" value="F:ATP-dependent DNA damage sensor activity"/>
    <property type="evidence" value="ECO:0007669"/>
    <property type="project" value="InterPro"/>
</dbReference>
<dbReference type="GO" id="GO:0005524">
    <property type="term" value="F:ATP binding"/>
    <property type="evidence" value="ECO:0007669"/>
    <property type="project" value="UniProtKB-KW"/>
</dbReference>
<evidence type="ECO:0000256" key="5">
    <source>
        <dbReference type="ARBA" id="ARBA00022884"/>
    </source>
</evidence>
<dbReference type="FunFam" id="3.40.50.300:FF:000830">
    <property type="entry name" value="Endonuclease MutS2"/>
    <property type="match status" value="1"/>
</dbReference>